<evidence type="ECO:0000313" key="1">
    <source>
        <dbReference type="EMBL" id="SLM52488.1"/>
    </source>
</evidence>
<dbReference type="AlphaFoldDB" id="A0A1W1IHI7"/>
<dbReference type="Proteomes" id="UP000195985">
    <property type="component" value="Unassembled WGS sequence"/>
</dbReference>
<protein>
    <recommendedName>
        <fullName evidence="3">PD-(D/E)XK nuclease superfamily</fullName>
    </recommendedName>
</protein>
<dbReference type="Pfam" id="PF14281">
    <property type="entry name" value="PDDEXK_4"/>
    <property type="match status" value="1"/>
</dbReference>
<dbReference type="STRING" id="43064.SAMN04488086_1084"/>
<evidence type="ECO:0008006" key="3">
    <source>
        <dbReference type="Google" id="ProtNLM"/>
    </source>
</evidence>
<name>A0A1W1IHI7_9LACT</name>
<sequence>MNDTIFDFLRSYVPSDKRDPKEDYLTQLFAWLLIKVKGLDLKYCEYLLKKIPNSTFTVTDSDTITVETQRTLDNGKRIDLLIKVNENGFICEHKIYSMLSPNQIMNYSSMAPSIGKGQFHTVLITLGTYQWTQPADVRILWSSLYRDFLQMEIKNYVDDSVDYFMLDQTLNFMQNNSLGTYGEITPGAIAGYWETFGLKNVVNNLVENLRVREWDSKCKNLQHCNTQGFTEPIFRKERWGRVGLEMYSNWSPGIFAGILWDYSNHGIEPLNEKNGGPDVVILVDLPEVGYAQVTSTQACTDYFQKLNQNHGDFDLIHFPEPKDHWRLIVLRKSLGDVLQGKQGQKEQENALYETFCDGIKLLTKDGDLGRLNW</sequence>
<reference evidence="2" key="1">
    <citation type="submission" date="2016-04" db="EMBL/GenBank/DDBJ databases">
        <authorList>
            <person name="Strepis N."/>
        </authorList>
    </citation>
    <scope>NUCLEOTIDE SEQUENCE [LARGE SCALE GENOMIC DNA]</scope>
</reference>
<keyword evidence="2" id="KW-1185">Reference proteome</keyword>
<accession>A0A1W1IHI7</accession>
<organism evidence="1 2">
    <name type="scientific">Trichococcus pasteurii</name>
    <dbReference type="NCBI Taxonomy" id="43064"/>
    <lineage>
        <taxon>Bacteria</taxon>
        <taxon>Bacillati</taxon>
        <taxon>Bacillota</taxon>
        <taxon>Bacilli</taxon>
        <taxon>Lactobacillales</taxon>
        <taxon>Carnobacteriaceae</taxon>
        <taxon>Trichococcus</taxon>
    </lineage>
</organism>
<evidence type="ECO:0000313" key="2">
    <source>
        <dbReference type="Proteomes" id="UP000195985"/>
    </source>
</evidence>
<dbReference type="InterPro" id="IPR029470">
    <property type="entry name" value="PDDEXK_4"/>
</dbReference>
<dbReference type="RefSeq" id="WP_177208598.1">
    <property type="nucleotide sequence ID" value="NZ_FONM01000008.1"/>
</dbReference>
<gene>
    <name evidence="1" type="ORF">TPAS_2182</name>
</gene>
<dbReference type="EMBL" id="FWEY01000007">
    <property type="protein sequence ID" value="SLM52488.1"/>
    <property type="molecule type" value="Genomic_DNA"/>
</dbReference>
<proteinExistence type="predicted"/>